<dbReference type="Proteomes" id="UP000018851">
    <property type="component" value="Chromosome"/>
</dbReference>
<dbReference type="EMBL" id="CP006644">
    <property type="protein sequence ID" value="AHE55690.1"/>
    <property type="molecule type" value="Genomic_DNA"/>
</dbReference>
<evidence type="ECO:0000313" key="2">
    <source>
        <dbReference type="Proteomes" id="UP000018851"/>
    </source>
</evidence>
<dbReference type="RefSeq" id="WP_025293838.1">
    <property type="nucleotide sequence ID" value="NZ_CP006644.1"/>
</dbReference>
<dbReference type="AlphaFoldDB" id="W0AJ51"/>
<dbReference type="OrthoDB" id="7588907at2"/>
<keyword evidence="2" id="KW-1185">Reference proteome</keyword>
<organism evidence="1 2">
    <name type="scientific">Sphingomonas sanxanigenens DSM 19645 = NX02</name>
    <dbReference type="NCBI Taxonomy" id="1123269"/>
    <lineage>
        <taxon>Bacteria</taxon>
        <taxon>Pseudomonadati</taxon>
        <taxon>Pseudomonadota</taxon>
        <taxon>Alphaproteobacteria</taxon>
        <taxon>Sphingomonadales</taxon>
        <taxon>Sphingomonadaceae</taxon>
        <taxon>Sphingomonas</taxon>
    </lineage>
</organism>
<dbReference type="HOGENOM" id="CLU_196505_0_0_5"/>
<proteinExistence type="predicted"/>
<dbReference type="KEGG" id="ssan:NX02_20155"/>
<gene>
    <name evidence="1" type="ORF">NX02_20155</name>
</gene>
<protein>
    <submittedName>
        <fullName evidence="1">Uncharacterized protein</fullName>
    </submittedName>
</protein>
<reference evidence="1 2" key="1">
    <citation type="submission" date="2013-07" db="EMBL/GenBank/DDBJ databases">
        <title>Completed genome of Sphingomonas sanxanigenens NX02.</title>
        <authorList>
            <person name="Ma T."/>
            <person name="Huang H."/>
            <person name="Wu M."/>
            <person name="Li X."/>
            <person name="Li G."/>
        </authorList>
    </citation>
    <scope>NUCLEOTIDE SEQUENCE [LARGE SCALE GENOMIC DNA]</scope>
    <source>
        <strain evidence="1 2">NX02</strain>
    </source>
</reference>
<evidence type="ECO:0000313" key="1">
    <source>
        <dbReference type="EMBL" id="AHE55690.1"/>
    </source>
</evidence>
<accession>W0AJ51</accession>
<sequence length="77" mass="8339">MSDHIEDVCEERARKGDGSFAIAFAILQLARAQERTATALTRLGLNDAATEMGALENIAYQMKITGETIADALQGKR</sequence>
<dbReference type="STRING" id="1123269.NX02_20155"/>
<name>W0AJ51_9SPHN</name>